<protein>
    <submittedName>
        <fullName evidence="1">Uncharacterized protein</fullName>
    </submittedName>
</protein>
<dbReference type="OrthoDB" id="2673755at2759"/>
<proteinExistence type="predicted"/>
<dbReference type="Proteomes" id="UP000054217">
    <property type="component" value="Unassembled WGS sequence"/>
</dbReference>
<accession>A0A0C3NAS8</accession>
<organism evidence="1 2">
    <name type="scientific">Pisolithus tinctorius Marx 270</name>
    <dbReference type="NCBI Taxonomy" id="870435"/>
    <lineage>
        <taxon>Eukaryota</taxon>
        <taxon>Fungi</taxon>
        <taxon>Dikarya</taxon>
        <taxon>Basidiomycota</taxon>
        <taxon>Agaricomycotina</taxon>
        <taxon>Agaricomycetes</taxon>
        <taxon>Agaricomycetidae</taxon>
        <taxon>Boletales</taxon>
        <taxon>Sclerodermatineae</taxon>
        <taxon>Pisolithaceae</taxon>
        <taxon>Pisolithus</taxon>
    </lineage>
</organism>
<dbReference type="InParanoid" id="A0A0C3NAS8"/>
<reference evidence="2" key="2">
    <citation type="submission" date="2015-01" db="EMBL/GenBank/DDBJ databases">
        <title>Evolutionary Origins and Diversification of the Mycorrhizal Mutualists.</title>
        <authorList>
            <consortium name="DOE Joint Genome Institute"/>
            <consortium name="Mycorrhizal Genomics Consortium"/>
            <person name="Kohler A."/>
            <person name="Kuo A."/>
            <person name="Nagy L.G."/>
            <person name="Floudas D."/>
            <person name="Copeland A."/>
            <person name="Barry K.W."/>
            <person name="Cichocki N."/>
            <person name="Veneault-Fourrey C."/>
            <person name="LaButti K."/>
            <person name="Lindquist E.A."/>
            <person name="Lipzen A."/>
            <person name="Lundell T."/>
            <person name="Morin E."/>
            <person name="Murat C."/>
            <person name="Riley R."/>
            <person name="Ohm R."/>
            <person name="Sun H."/>
            <person name="Tunlid A."/>
            <person name="Henrissat B."/>
            <person name="Grigoriev I.V."/>
            <person name="Hibbett D.S."/>
            <person name="Martin F."/>
        </authorList>
    </citation>
    <scope>NUCLEOTIDE SEQUENCE [LARGE SCALE GENOMIC DNA]</scope>
    <source>
        <strain evidence="2">Marx 270</strain>
    </source>
</reference>
<sequence length="83" mass="9890">MWDQVGSKRRTILQDRLEKEFKLQGKVRREKFDNTPELAWAIVERLGDEKKALSLQKKMVDDKTTNLREISRRNQQAVEMLSM</sequence>
<dbReference type="AlphaFoldDB" id="A0A0C3NAS8"/>
<evidence type="ECO:0000313" key="1">
    <source>
        <dbReference type="EMBL" id="KIN98189.1"/>
    </source>
</evidence>
<evidence type="ECO:0000313" key="2">
    <source>
        <dbReference type="Proteomes" id="UP000054217"/>
    </source>
</evidence>
<dbReference type="EMBL" id="KN832018">
    <property type="protein sequence ID" value="KIN98189.1"/>
    <property type="molecule type" value="Genomic_DNA"/>
</dbReference>
<keyword evidence="2" id="KW-1185">Reference proteome</keyword>
<gene>
    <name evidence="1" type="ORF">M404DRAFT_1005560</name>
</gene>
<reference evidence="1 2" key="1">
    <citation type="submission" date="2014-04" db="EMBL/GenBank/DDBJ databases">
        <authorList>
            <consortium name="DOE Joint Genome Institute"/>
            <person name="Kuo A."/>
            <person name="Kohler A."/>
            <person name="Costa M.D."/>
            <person name="Nagy L.G."/>
            <person name="Floudas D."/>
            <person name="Copeland A."/>
            <person name="Barry K.W."/>
            <person name="Cichocki N."/>
            <person name="Veneault-Fourrey C."/>
            <person name="LaButti K."/>
            <person name="Lindquist E.A."/>
            <person name="Lipzen A."/>
            <person name="Lundell T."/>
            <person name="Morin E."/>
            <person name="Murat C."/>
            <person name="Sun H."/>
            <person name="Tunlid A."/>
            <person name="Henrissat B."/>
            <person name="Grigoriev I.V."/>
            <person name="Hibbett D.S."/>
            <person name="Martin F."/>
            <person name="Nordberg H.P."/>
            <person name="Cantor M.N."/>
            <person name="Hua S.X."/>
        </authorList>
    </citation>
    <scope>NUCLEOTIDE SEQUENCE [LARGE SCALE GENOMIC DNA]</scope>
    <source>
        <strain evidence="1 2">Marx 270</strain>
    </source>
</reference>
<dbReference type="HOGENOM" id="CLU_2543509_0_0_1"/>
<name>A0A0C3NAS8_PISTI</name>